<dbReference type="EMBL" id="VYKL01000038">
    <property type="protein sequence ID" value="KAA9016483.1"/>
    <property type="molecule type" value="Genomic_DNA"/>
</dbReference>
<gene>
    <name evidence="1" type="ORF">F4V44_22025</name>
</gene>
<accession>A0A5J5HA27</accession>
<proteinExistence type="predicted"/>
<evidence type="ECO:0000313" key="2">
    <source>
        <dbReference type="Proteomes" id="UP000326671"/>
    </source>
</evidence>
<comment type="caution">
    <text evidence="1">The sequence shown here is derived from an EMBL/GenBank/DDBJ whole genome shotgun (WGS) entry which is preliminary data.</text>
</comment>
<name>A0A5J5HA27_9BACI</name>
<sequence>MKRWILTPDLFSTSVLASCYRDPIQKEIHFYLQEKLAGISQLEDAALAAFERVTREDYTTDQELYNTLIYDIIPVYYEFLTKLELIELTSPSLKRIHEDCVIGVNLQYKAFIRIAAALEDLDTGKIKEANSMLINACQLMACPYVYY</sequence>
<keyword evidence="2" id="KW-1185">Reference proteome</keyword>
<organism evidence="1 2">
    <name type="scientific">Niallia endozanthoxylica</name>
    <dbReference type="NCBI Taxonomy" id="2036016"/>
    <lineage>
        <taxon>Bacteria</taxon>
        <taxon>Bacillati</taxon>
        <taxon>Bacillota</taxon>
        <taxon>Bacilli</taxon>
        <taxon>Bacillales</taxon>
        <taxon>Bacillaceae</taxon>
        <taxon>Niallia</taxon>
    </lineage>
</organism>
<dbReference type="OrthoDB" id="1953267at2"/>
<protein>
    <submittedName>
        <fullName evidence="1">Uncharacterized protein</fullName>
    </submittedName>
</protein>
<dbReference type="AlphaFoldDB" id="A0A5J5HA27"/>
<dbReference type="Proteomes" id="UP000326671">
    <property type="component" value="Unassembled WGS sequence"/>
</dbReference>
<reference evidence="1 2" key="1">
    <citation type="submission" date="2019-09" db="EMBL/GenBank/DDBJ databases">
        <title>Whole genome sequences of isolates from the Mars Exploration Rovers.</title>
        <authorList>
            <person name="Seuylemezian A."/>
            <person name="Vaishampayan P."/>
        </authorList>
    </citation>
    <scope>NUCLEOTIDE SEQUENCE [LARGE SCALE GENOMIC DNA]</scope>
    <source>
        <strain evidence="1 2">MER_TA_151</strain>
    </source>
</reference>
<dbReference type="RefSeq" id="WP_150442162.1">
    <property type="nucleotide sequence ID" value="NZ_VYKL01000038.1"/>
</dbReference>
<evidence type="ECO:0000313" key="1">
    <source>
        <dbReference type="EMBL" id="KAA9016483.1"/>
    </source>
</evidence>